<organism evidence="2 3">
    <name type="scientific">Neobacillus notoginsengisoli</name>
    <dbReference type="NCBI Taxonomy" id="1578198"/>
    <lineage>
        <taxon>Bacteria</taxon>
        <taxon>Bacillati</taxon>
        <taxon>Bacillota</taxon>
        <taxon>Bacilli</taxon>
        <taxon>Bacillales</taxon>
        <taxon>Bacillaceae</taxon>
        <taxon>Neobacillus</taxon>
    </lineage>
</organism>
<dbReference type="OrthoDB" id="2912578at2"/>
<keyword evidence="1" id="KW-0812">Transmembrane</keyword>
<feature type="transmembrane region" description="Helical" evidence="1">
    <location>
        <begin position="83"/>
        <end position="99"/>
    </location>
</feature>
<evidence type="ECO:0000313" key="3">
    <source>
        <dbReference type="Proteomes" id="UP000284416"/>
    </source>
</evidence>
<dbReference type="AlphaFoldDB" id="A0A417YZW3"/>
<keyword evidence="1" id="KW-1133">Transmembrane helix</keyword>
<proteinExistence type="predicted"/>
<feature type="transmembrane region" description="Helical" evidence="1">
    <location>
        <begin position="54"/>
        <end position="76"/>
    </location>
</feature>
<evidence type="ECO:0000256" key="1">
    <source>
        <dbReference type="SAM" id="Phobius"/>
    </source>
</evidence>
<reference evidence="2 3" key="1">
    <citation type="journal article" date="2017" name="Int. J. Syst. Evol. Microbiol.">
        <title>Bacillus notoginsengisoli sp. nov., a novel bacterium isolated from the rhizosphere of Panax notoginseng.</title>
        <authorList>
            <person name="Zhang M.Y."/>
            <person name="Cheng J."/>
            <person name="Cai Y."/>
            <person name="Zhang T.Y."/>
            <person name="Wu Y.Y."/>
            <person name="Manikprabhu D."/>
            <person name="Li W.J."/>
            <person name="Zhang Y.X."/>
        </authorList>
    </citation>
    <scope>NUCLEOTIDE SEQUENCE [LARGE SCALE GENOMIC DNA]</scope>
    <source>
        <strain evidence="2 3">JCM 30743</strain>
    </source>
</reference>
<sequence>MIIQWIALFIIICFLAFSYYKRYSLKTRLSFLGALFILSFILMLPVFGLSILTIIGLFLTEKIWLLLAAVLFIETVINKKGRIIKTIFGVVSIVIYLYIRTVI</sequence>
<dbReference type="RefSeq" id="WP_118919048.1">
    <property type="nucleotide sequence ID" value="NZ_QWEG01000001.1"/>
</dbReference>
<gene>
    <name evidence="2" type="ORF">D1B31_01910</name>
</gene>
<comment type="caution">
    <text evidence="2">The sequence shown here is derived from an EMBL/GenBank/DDBJ whole genome shotgun (WGS) entry which is preliminary data.</text>
</comment>
<feature type="transmembrane region" description="Helical" evidence="1">
    <location>
        <begin position="29"/>
        <end position="48"/>
    </location>
</feature>
<keyword evidence="1" id="KW-0472">Membrane</keyword>
<feature type="transmembrane region" description="Helical" evidence="1">
    <location>
        <begin position="6"/>
        <end position="22"/>
    </location>
</feature>
<keyword evidence="3" id="KW-1185">Reference proteome</keyword>
<accession>A0A417YZW3</accession>
<evidence type="ECO:0000313" key="2">
    <source>
        <dbReference type="EMBL" id="RHW43440.1"/>
    </source>
</evidence>
<name>A0A417YZW3_9BACI</name>
<protein>
    <submittedName>
        <fullName evidence="2">Uncharacterized protein</fullName>
    </submittedName>
</protein>
<dbReference type="Proteomes" id="UP000284416">
    <property type="component" value="Unassembled WGS sequence"/>
</dbReference>
<dbReference type="EMBL" id="QWEG01000001">
    <property type="protein sequence ID" value="RHW43440.1"/>
    <property type="molecule type" value="Genomic_DNA"/>
</dbReference>